<dbReference type="Pfam" id="PF05771">
    <property type="entry name" value="Pox_A31"/>
    <property type="match status" value="1"/>
</dbReference>
<dbReference type="EMBL" id="MH427217">
    <property type="protein sequence ID" value="AWU47166.1"/>
    <property type="molecule type" value="Genomic_DNA"/>
</dbReference>
<dbReference type="KEGG" id="vg:36841118"/>
<keyword evidence="2" id="KW-1185">Reference proteome</keyword>
<sequence>MKPSIYNTRMDINQSPTDIQDVQYLQEPHLTEEDILNTLLFLEKSRFEIPDILDNLYGSVTIDNNTLHIYKPHQASTRRFLTSCGIFHDDVIVLGKATIKLEKLFLFYMDLAYYGVTEHGTLYKLGRSCKHLSLNNRVFIKRYDDIEAI</sequence>
<name>A0A2U9QHV5_9POXV</name>
<evidence type="ECO:0000313" key="2">
    <source>
        <dbReference type="Proteomes" id="UP000249273"/>
    </source>
</evidence>
<dbReference type="Proteomes" id="UP000249273">
    <property type="component" value="Segment"/>
</dbReference>
<dbReference type="InterPro" id="IPR008786">
    <property type="entry name" value="Poxvirus_A31"/>
</dbReference>
<organism evidence="1">
    <name type="scientific">Sea otter poxvirus</name>
    <dbReference type="NCBI Taxonomy" id="1416741"/>
    <lineage>
        <taxon>Viruses</taxon>
        <taxon>Varidnaviria</taxon>
        <taxon>Bamfordvirae</taxon>
        <taxon>Nucleocytoviricota</taxon>
        <taxon>Pokkesviricetes</taxon>
        <taxon>Chitovirales</taxon>
        <taxon>Poxviridae</taxon>
        <taxon>Chordopoxvirinae</taxon>
        <taxon>Mustelpoxvirus</taxon>
        <taxon>Mustelpoxvirus seaotterpox</taxon>
        <taxon>Sea otterpox virus</taxon>
    </lineage>
</organism>
<dbReference type="GeneID" id="36841118"/>
<protein>
    <submittedName>
        <fullName evidence="1">Uncharacterized protein</fullName>
    </submittedName>
</protein>
<dbReference type="RefSeq" id="YP_009480659.1">
    <property type="nucleotide sequence ID" value="NC_037656.1"/>
</dbReference>
<gene>
    <name evidence="1" type="primary">SOPV-ELK-121</name>
</gene>
<dbReference type="OrthoDB" id="18041at10239"/>
<proteinExistence type="predicted"/>
<reference evidence="1" key="1">
    <citation type="submission" date="2018-05" db="EMBL/GenBank/DDBJ databases">
        <title>Complete Genome Sequence of a Novel Sea Otter Poxvirus.</title>
        <authorList>
            <person name="Jacob J.M."/>
            <person name="Subramaniam K."/>
            <person name="Tu S.-L."/>
            <person name="Nielsen O."/>
            <person name="Tuomi P.A."/>
            <person name="Upton C."/>
            <person name="Waltzek T.B."/>
        </authorList>
    </citation>
    <scope>NUCLEOTIDE SEQUENCE [LARGE SCALE GENOMIC DNA]</scope>
    <source>
        <strain evidence="1">ELK</strain>
    </source>
</reference>
<evidence type="ECO:0000313" key="1">
    <source>
        <dbReference type="EMBL" id="AWU47166.1"/>
    </source>
</evidence>
<accession>A0A2U9QHV5</accession>